<gene>
    <name evidence="2" type="ORF">A2W54_00975</name>
</gene>
<dbReference type="PANTHER" id="PTHR34047:SF8">
    <property type="entry name" value="PROTEIN YKFC"/>
    <property type="match status" value="1"/>
</dbReference>
<dbReference type="EMBL" id="MFHI01000010">
    <property type="protein sequence ID" value="OGF79106.1"/>
    <property type="molecule type" value="Genomic_DNA"/>
</dbReference>
<accession>A0A1F5WTY1</accession>
<protein>
    <recommendedName>
        <fullName evidence="1">Reverse transcriptase domain-containing protein</fullName>
    </recommendedName>
</protein>
<evidence type="ECO:0000259" key="1">
    <source>
        <dbReference type="PROSITE" id="PS50878"/>
    </source>
</evidence>
<comment type="caution">
    <text evidence="2">The sequence shown here is derived from an EMBL/GenBank/DDBJ whole genome shotgun (WGS) entry which is preliminary data.</text>
</comment>
<reference evidence="2 3" key="1">
    <citation type="journal article" date="2016" name="Nat. Commun.">
        <title>Thousands of microbial genomes shed light on interconnected biogeochemical processes in an aquifer system.</title>
        <authorList>
            <person name="Anantharaman K."/>
            <person name="Brown C.T."/>
            <person name="Hug L.A."/>
            <person name="Sharon I."/>
            <person name="Castelle C.J."/>
            <person name="Probst A.J."/>
            <person name="Thomas B.C."/>
            <person name="Singh A."/>
            <person name="Wilkins M.J."/>
            <person name="Karaoz U."/>
            <person name="Brodie E.L."/>
            <person name="Williams K.H."/>
            <person name="Hubbard S.S."/>
            <person name="Banfield J.F."/>
        </authorList>
    </citation>
    <scope>NUCLEOTIDE SEQUENCE [LARGE SCALE GENOMIC DNA]</scope>
</reference>
<proteinExistence type="predicted"/>
<organism evidence="2 3">
    <name type="scientific">Candidatus Giovannonibacteria bacterium RIFCSPHIGHO2_02_43_13</name>
    <dbReference type="NCBI Taxonomy" id="1798330"/>
    <lineage>
        <taxon>Bacteria</taxon>
        <taxon>Candidatus Giovannoniibacteriota</taxon>
    </lineage>
</organism>
<dbReference type="AlphaFoldDB" id="A0A1F5WTY1"/>
<feature type="domain" description="Reverse transcriptase" evidence="1">
    <location>
        <begin position="1"/>
        <end position="133"/>
    </location>
</feature>
<dbReference type="SUPFAM" id="SSF56672">
    <property type="entry name" value="DNA/RNA polymerases"/>
    <property type="match status" value="1"/>
</dbReference>
<dbReference type="InterPro" id="IPR051083">
    <property type="entry name" value="GrpII_Intron_Splice-Mob/Def"/>
</dbReference>
<evidence type="ECO:0000313" key="3">
    <source>
        <dbReference type="Proteomes" id="UP000178425"/>
    </source>
</evidence>
<dbReference type="Pfam" id="PF00078">
    <property type="entry name" value="RVT_1"/>
    <property type="match status" value="1"/>
</dbReference>
<sequence length="179" mass="21307">MRKFFDSIDQNILLRIIKDKIEDENAVWLIQKIITSFQKSNGKGLPLGNVTSQLFSNIYLNELDQFVKHNLKIKYYVRYCDDFIILEQDTEILNYYIKEIRGFLENRLVLQLHPNKIVTRKWRSGIDFLGYITMPSYKVLRTRTKNRIFTKINDKNLQSYLGILKHCNGYKISHAIIKL</sequence>
<dbReference type="PANTHER" id="PTHR34047">
    <property type="entry name" value="NUCLEAR INTRON MATURASE 1, MITOCHONDRIAL-RELATED"/>
    <property type="match status" value="1"/>
</dbReference>
<name>A0A1F5WTY1_9BACT</name>
<dbReference type="InterPro" id="IPR043502">
    <property type="entry name" value="DNA/RNA_pol_sf"/>
</dbReference>
<dbReference type="PROSITE" id="PS50878">
    <property type="entry name" value="RT_POL"/>
    <property type="match status" value="1"/>
</dbReference>
<evidence type="ECO:0000313" key="2">
    <source>
        <dbReference type="EMBL" id="OGF79106.1"/>
    </source>
</evidence>
<dbReference type="InterPro" id="IPR000477">
    <property type="entry name" value="RT_dom"/>
</dbReference>
<dbReference type="CDD" id="cd01646">
    <property type="entry name" value="RT_Bac_retron_I"/>
    <property type="match status" value="1"/>
</dbReference>
<dbReference type="Proteomes" id="UP000178425">
    <property type="component" value="Unassembled WGS sequence"/>
</dbReference>